<protein>
    <submittedName>
        <fullName evidence="3">Uncharacterized protein</fullName>
    </submittedName>
</protein>
<evidence type="ECO:0000313" key="3">
    <source>
        <dbReference type="EMBL" id="KAK8069431.1"/>
    </source>
</evidence>
<evidence type="ECO:0000256" key="1">
    <source>
        <dbReference type="SAM" id="MobiDB-lite"/>
    </source>
</evidence>
<dbReference type="RefSeq" id="XP_066716725.1">
    <property type="nucleotide sequence ID" value="XM_066857456.1"/>
</dbReference>
<organism evidence="3 4">
    <name type="scientific">Apiospora phragmitis</name>
    <dbReference type="NCBI Taxonomy" id="2905665"/>
    <lineage>
        <taxon>Eukaryota</taxon>
        <taxon>Fungi</taxon>
        <taxon>Dikarya</taxon>
        <taxon>Ascomycota</taxon>
        <taxon>Pezizomycotina</taxon>
        <taxon>Sordariomycetes</taxon>
        <taxon>Xylariomycetidae</taxon>
        <taxon>Amphisphaeriales</taxon>
        <taxon>Apiosporaceae</taxon>
        <taxon>Apiospora</taxon>
    </lineage>
</organism>
<sequence length="280" mass="29987">MNMRQLSFFIAVLCSSAEADFLNLPTPTAPPHSEWSGELPPTQDKDVPPVPSITAPPSVPDLQDYTAQPDGVELRRKRQADVSYLPQVGMTSYIGQFPWPNSSTGPNWETATCQSGTTFAVRGGYGACCHPIAANCQFATGCSGQNVVGPGAMNGACPAGLTCQDATVFQSRGSPDRNTYLMCKSGAYSGPVTWYRNQFAFPHTSTAVVVVDPTSFIVHSVTLTRKRTTSTNDQSVATENALPTPGPLRDPFKDSAPRQGRHLGFQGLVAIVANILYVWA</sequence>
<feature type="compositionally biased region" description="Polar residues" evidence="1">
    <location>
        <begin position="229"/>
        <end position="238"/>
    </location>
</feature>
<keyword evidence="2" id="KW-0732">Signal</keyword>
<feature type="region of interest" description="Disordered" evidence="1">
    <location>
        <begin position="228"/>
        <end position="256"/>
    </location>
</feature>
<name>A0ABR1VDY9_9PEZI</name>
<dbReference type="Proteomes" id="UP001480595">
    <property type="component" value="Unassembled WGS sequence"/>
</dbReference>
<keyword evidence="4" id="KW-1185">Reference proteome</keyword>
<dbReference type="GeneID" id="92090519"/>
<feature type="signal peptide" evidence="2">
    <location>
        <begin position="1"/>
        <end position="19"/>
    </location>
</feature>
<accession>A0ABR1VDY9</accession>
<feature type="chain" id="PRO_5045673993" evidence="2">
    <location>
        <begin position="20"/>
        <end position="280"/>
    </location>
</feature>
<evidence type="ECO:0000256" key="2">
    <source>
        <dbReference type="SAM" id="SignalP"/>
    </source>
</evidence>
<proteinExistence type="predicted"/>
<comment type="caution">
    <text evidence="3">The sequence shown here is derived from an EMBL/GenBank/DDBJ whole genome shotgun (WGS) entry which is preliminary data.</text>
</comment>
<evidence type="ECO:0000313" key="4">
    <source>
        <dbReference type="Proteomes" id="UP001480595"/>
    </source>
</evidence>
<gene>
    <name evidence="3" type="ORF">PG994_006047</name>
</gene>
<dbReference type="EMBL" id="JAQQWL010000006">
    <property type="protein sequence ID" value="KAK8069431.1"/>
    <property type="molecule type" value="Genomic_DNA"/>
</dbReference>
<reference evidence="3 4" key="1">
    <citation type="submission" date="2023-01" db="EMBL/GenBank/DDBJ databases">
        <title>Analysis of 21 Apiospora genomes using comparative genomics revels a genus with tremendous synthesis potential of carbohydrate active enzymes and secondary metabolites.</title>
        <authorList>
            <person name="Sorensen T."/>
        </authorList>
    </citation>
    <scope>NUCLEOTIDE SEQUENCE [LARGE SCALE GENOMIC DNA]</scope>
    <source>
        <strain evidence="3 4">CBS 135458</strain>
    </source>
</reference>